<dbReference type="InterPro" id="IPR029058">
    <property type="entry name" value="AB_hydrolase_fold"/>
</dbReference>
<dbReference type="InterPro" id="IPR000073">
    <property type="entry name" value="AB_hydrolase_1"/>
</dbReference>
<feature type="domain" description="AB hydrolase-1" evidence="1">
    <location>
        <begin position="7"/>
        <end position="240"/>
    </location>
</feature>
<dbReference type="RefSeq" id="XP_046044827.1">
    <property type="nucleotide sequence ID" value="XM_046196050.1"/>
</dbReference>
<dbReference type="Pfam" id="PF12697">
    <property type="entry name" value="Abhydrolase_6"/>
    <property type="match status" value="1"/>
</dbReference>
<accession>A0A9P9JSX0</accession>
<dbReference type="PANTHER" id="PTHR37017">
    <property type="entry name" value="AB HYDROLASE-1 DOMAIN-CONTAINING PROTEIN-RELATED"/>
    <property type="match status" value="1"/>
</dbReference>
<comment type="caution">
    <text evidence="2">The sequence shown here is derived from an EMBL/GenBank/DDBJ whole genome shotgun (WGS) entry which is preliminary data.</text>
</comment>
<dbReference type="AlphaFoldDB" id="A0A9P9JSX0"/>
<protein>
    <submittedName>
        <fullName evidence="2">Alpha/beta hydrolase fold-1</fullName>
    </submittedName>
</protein>
<sequence>MVGLNAVLLITGAWHVPEHYYELIQELESHGTRVICERLPTNNNAVPPNKTIEDDIDFIRDVVSREVVVGTHLTVVSHSWGGMLASAALASFAVSPESSEGGVTDMIFIAAFIPLENDSLAGLFGGKLPPVLVPQSDGTLMPTDPIHLFYHDLPEEKAQWANETMVAHGTDAQYAPINCEKVAWRLIPLTYIICEEDQGLLSFLQEGMIQKVEEQGVAVQKYRLPSSHSPFLSMPDKLAETVLEVMNSR</sequence>
<dbReference type="GeneID" id="70226004"/>
<dbReference type="SUPFAM" id="SSF53474">
    <property type="entry name" value="alpha/beta-Hydrolases"/>
    <property type="match status" value="1"/>
</dbReference>
<evidence type="ECO:0000313" key="3">
    <source>
        <dbReference type="Proteomes" id="UP000720189"/>
    </source>
</evidence>
<keyword evidence="2" id="KW-0378">Hydrolase</keyword>
<dbReference type="PANTHER" id="PTHR37017:SF11">
    <property type="entry name" value="ESTERASE_LIPASE_THIOESTERASE DOMAIN-CONTAINING PROTEIN"/>
    <property type="match status" value="1"/>
</dbReference>
<dbReference type="InterPro" id="IPR052897">
    <property type="entry name" value="Sec-Metab_Biosynth_Hydrolase"/>
</dbReference>
<evidence type="ECO:0000313" key="2">
    <source>
        <dbReference type="EMBL" id="KAH7236697.1"/>
    </source>
</evidence>
<dbReference type="EMBL" id="JAGMUX010000016">
    <property type="protein sequence ID" value="KAH7236697.1"/>
    <property type="molecule type" value="Genomic_DNA"/>
</dbReference>
<dbReference type="Gene3D" id="3.40.50.1820">
    <property type="entry name" value="alpha/beta hydrolase"/>
    <property type="match status" value="1"/>
</dbReference>
<organism evidence="2 3">
    <name type="scientific">Fusarium redolens</name>
    <dbReference type="NCBI Taxonomy" id="48865"/>
    <lineage>
        <taxon>Eukaryota</taxon>
        <taxon>Fungi</taxon>
        <taxon>Dikarya</taxon>
        <taxon>Ascomycota</taxon>
        <taxon>Pezizomycotina</taxon>
        <taxon>Sordariomycetes</taxon>
        <taxon>Hypocreomycetidae</taxon>
        <taxon>Hypocreales</taxon>
        <taxon>Nectriaceae</taxon>
        <taxon>Fusarium</taxon>
        <taxon>Fusarium redolens species complex</taxon>
    </lineage>
</organism>
<dbReference type="Proteomes" id="UP000720189">
    <property type="component" value="Unassembled WGS sequence"/>
</dbReference>
<reference evidence="2" key="1">
    <citation type="journal article" date="2021" name="Nat. Commun.">
        <title>Genetic determinants of endophytism in the Arabidopsis root mycobiome.</title>
        <authorList>
            <person name="Mesny F."/>
            <person name="Miyauchi S."/>
            <person name="Thiergart T."/>
            <person name="Pickel B."/>
            <person name="Atanasova L."/>
            <person name="Karlsson M."/>
            <person name="Huettel B."/>
            <person name="Barry K.W."/>
            <person name="Haridas S."/>
            <person name="Chen C."/>
            <person name="Bauer D."/>
            <person name="Andreopoulos W."/>
            <person name="Pangilinan J."/>
            <person name="LaButti K."/>
            <person name="Riley R."/>
            <person name="Lipzen A."/>
            <person name="Clum A."/>
            <person name="Drula E."/>
            <person name="Henrissat B."/>
            <person name="Kohler A."/>
            <person name="Grigoriev I.V."/>
            <person name="Martin F.M."/>
            <person name="Hacquard S."/>
        </authorList>
    </citation>
    <scope>NUCLEOTIDE SEQUENCE</scope>
    <source>
        <strain evidence="2">MPI-CAGE-AT-0023</strain>
    </source>
</reference>
<evidence type="ECO:0000259" key="1">
    <source>
        <dbReference type="Pfam" id="PF12697"/>
    </source>
</evidence>
<name>A0A9P9JSX0_FUSRE</name>
<proteinExistence type="predicted"/>
<keyword evidence="3" id="KW-1185">Reference proteome</keyword>
<dbReference type="GO" id="GO:0016787">
    <property type="term" value="F:hydrolase activity"/>
    <property type="evidence" value="ECO:0007669"/>
    <property type="project" value="UniProtKB-KW"/>
</dbReference>
<dbReference type="OrthoDB" id="408373at2759"/>
<gene>
    <name evidence="2" type="ORF">BKA55DRAFT_597251</name>
</gene>